<reference evidence="2 3" key="1">
    <citation type="submission" date="2019-03" db="EMBL/GenBank/DDBJ databases">
        <title>First draft genome of Liparis tanakae, snailfish: a comprehensive survey of snailfish specific genes.</title>
        <authorList>
            <person name="Kim W."/>
            <person name="Song I."/>
            <person name="Jeong J.-H."/>
            <person name="Kim D."/>
            <person name="Kim S."/>
            <person name="Ryu S."/>
            <person name="Song J.Y."/>
            <person name="Lee S.K."/>
        </authorList>
    </citation>
    <scope>NUCLEOTIDE SEQUENCE [LARGE SCALE GENOMIC DNA]</scope>
    <source>
        <tissue evidence="2">Muscle</tissue>
    </source>
</reference>
<dbReference type="EMBL" id="SRLO01000195">
    <property type="protein sequence ID" value="TNN68042.1"/>
    <property type="molecule type" value="Genomic_DNA"/>
</dbReference>
<dbReference type="Proteomes" id="UP000314294">
    <property type="component" value="Unassembled WGS sequence"/>
</dbReference>
<dbReference type="AlphaFoldDB" id="A0A4Z2HT67"/>
<proteinExistence type="predicted"/>
<keyword evidence="3" id="KW-1185">Reference proteome</keyword>
<organism evidence="2 3">
    <name type="scientific">Liparis tanakae</name>
    <name type="common">Tanaka's snailfish</name>
    <dbReference type="NCBI Taxonomy" id="230148"/>
    <lineage>
        <taxon>Eukaryota</taxon>
        <taxon>Metazoa</taxon>
        <taxon>Chordata</taxon>
        <taxon>Craniata</taxon>
        <taxon>Vertebrata</taxon>
        <taxon>Euteleostomi</taxon>
        <taxon>Actinopterygii</taxon>
        <taxon>Neopterygii</taxon>
        <taxon>Teleostei</taxon>
        <taxon>Neoteleostei</taxon>
        <taxon>Acanthomorphata</taxon>
        <taxon>Eupercaria</taxon>
        <taxon>Perciformes</taxon>
        <taxon>Cottioidei</taxon>
        <taxon>Cottales</taxon>
        <taxon>Liparidae</taxon>
        <taxon>Liparis</taxon>
    </lineage>
</organism>
<feature type="region of interest" description="Disordered" evidence="1">
    <location>
        <begin position="21"/>
        <end position="70"/>
    </location>
</feature>
<protein>
    <submittedName>
        <fullName evidence="2">Uncharacterized protein</fullName>
    </submittedName>
</protein>
<gene>
    <name evidence="2" type="ORF">EYF80_021687</name>
</gene>
<evidence type="ECO:0000313" key="2">
    <source>
        <dbReference type="EMBL" id="TNN68042.1"/>
    </source>
</evidence>
<evidence type="ECO:0000313" key="3">
    <source>
        <dbReference type="Proteomes" id="UP000314294"/>
    </source>
</evidence>
<comment type="caution">
    <text evidence="2">The sequence shown here is derived from an EMBL/GenBank/DDBJ whole genome shotgun (WGS) entry which is preliminary data.</text>
</comment>
<accession>A0A4Z2HT67</accession>
<sequence>MKLSSGSNGWQRQTAMATFCSGPAFSSGGDDERDATVTAAPRVRQPRNGTLGKRTHRRRTREEDDETQEKLPITASLCYGPVV</sequence>
<name>A0A4Z2HT67_9TELE</name>
<evidence type="ECO:0000256" key="1">
    <source>
        <dbReference type="SAM" id="MobiDB-lite"/>
    </source>
</evidence>